<reference evidence="2 3" key="2">
    <citation type="journal article" date="2023" name="Plant Pathol.">
        <title>Dismantling and reorganizing Pseudomonas marginalis sensu#lato.</title>
        <authorList>
            <person name="Sawada H."/>
            <person name="Fujikawa T."/>
            <person name="Satou M."/>
        </authorList>
    </citation>
    <scope>NUCLEOTIDE SEQUENCE [LARGE SCALE GENOMIC DNA]</scope>
    <source>
        <strain evidence="2 3">MAFF 302046</strain>
    </source>
</reference>
<dbReference type="Gene3D" id="1.10.12.10">
    <property type="entry name" value="Lyase 2-enoyl-coa Hydratase, Chain A, domain 2"/>
    <property type="match status" value="1"/>
</dbReference>
<keyword evidence="3" id="KW-1185">Reference proteome</keyword>
<dbReference type="SUPFAM" id="SSF52096">
    <property type="entry name" value="ClpP/crotonase"/>
    <property type="match status" value="1"/>
</dbReference>
<comment type="similarity">
    <text evidence="1">Belongs to the enoyl-CoA hydratase/isomerase family.</text>
</comment>
<dbReference type="CDD" id="cd06558">
    <property type="entry name" value="crotonase-like"/>
    <property type="match status" value="1"/>
</dbReference>
<evidence type="ECO:0000313" key="2">
    <source>
        <dbReference type="EMBL" id="MCK9817898.1"/>
    </source>
</evidence>
<comment type="caution">
    <text evidence="2">The sequence shown here is derived from an EMBL/GenBank/DDBJ whole genome shotgun (WGS) entry which is preliminary data.</text>
</comment>
<dbReference type="Pfam" id="PF00378">
    <property type="entry name" value="ECH_1"/>
    <property type="match status" value="1"/>
</dbReference>
<dbReference type="RefSeq" id="WP_268263683.1">
    <property type="nucleotide sequence ID" value="NZ_JALQCX010000064.1"/>
</dbReference>
<dbReference type="Gene3D" id="3.90.226.10">
    <property type="entry name" value="2-enoyl-CoA Hydratase, Chain A, domain 1"/>
    <property type="match status" value="1"/>
</dbReference>
<protein>
    <submittedName>
        <fullName evidence="2">Enoyl-CoA hydratase-related protein</fullName>
    </submittedName>
</protein>
<dbReference type="PANTHER" id="PTHR43459">
    <property type="entry name" value="ENOYL-COA HYDRATASE"/>
    <property type="match status" value="1"/>
</dbReference>
<dbReference type="InterPro" id="IPR029045">
    <property type="entry name" value="ClpP/crotonase-like_dom_sf"/>
</dbReference>
<dbReference type="EMBL" id="JALQCX010000064">
    <property type="protein sequence ID" value="MCK9817898.1"/>
    <property type="molecule type" value="Genomic_DNA"/>
</dbReference>
<gene>
    <name evidence="2" type="ORF">M1B35_28140</name>
</gene>
<dbReference type="PANTHER" id="PTHR43459:SF1">
    <property type="entry name" value="EG:BACN32G11.4 PROTEIN"/>
    <property type="match status" value="1"/>
</dbReference>
<accession>A0ABT0JPL7</accession>
<organism evidence="2 3">
    <name type="scientific">Pseudomonas morbosilactucae</name>
    <dbReference type="NCBI Taxonomy" id="2938197"/>
    <lineage>
        <taxon>Bacteria</taxon>
        <taxon>Pseudomonadati</taxon>
        <taxon>Pseudomonadota</taxon>
        <taxon>Gammaproteobacteria</taxon>
        <taxon>Pseudomonadales</taxon>
        <taxon>Pseudomonadaceae</taxon>
        <taxon>Pseudomonas</taxon>
    </lineage>
</organism>
<dbReference type="InterPro" id="IPR001753">
    <property type="entry name" value="Enoyl-CoA_hydra/iso"/>
</dbReference>
<evidence type="ECO:0000256" key="1">
    <source>
        <dbReference type="ARBA" id="ARBA00005254"/>
    </source>
</evidence>
<proteinExistence type="inferred from homology"/>
<dbReference type="Proteomes" id="UP001155163">
    <property type="component" value="Unassembled WGS sequence"/>
</dbReference>
<sequence length="262" mass="27436">MNDGVLLDLDGPVANLTLNRPQRGNAIDLSMAQTLLRAAIRCDQDPAIRCVVITGAGRLFCAGGDLGAFTASGDEVPGFLSELAGVLHLAISRLMRMAKPLVVLVNGPAAGAGMSLSLLGDIVLASGSAHFTPAYSGIGLSPDGGLSWHLPRLVGLRRAQEILLLNRRLDAAQAQDLGLITRLVDDGQLLPEGRQIAQALAAAATPALGRVRQLLLHSYGAQLEAHLEQEARSISAVSHGPQAREGLAAFIEKRPPHFHSGV</sequence>
<evidence type="ECO:0000313" key="3">
    <source>
        <dbReference type="Proteomes" id="UP001155163"/>
    </source>
</evidence>
<name>A0ABT0JPL7_9PSED</name>
<dbReference type="InterPro" id="IPR014748">
    <property type="entry name" value="Enoyl-CoA_hydra_C"/>
</dbReference>
<reference evidence="2 3" key="1">
    <citation type="journal article" date="2022" name="Int. J. Syst. Evol. Microbiol.">
        <title>Pseudomonas aegrilactucae sp. nov. and Pseudomonas morbosilactucae sp. nov., pathogens causing bacterial rot of lettuce in Japan.</title>
        <authorList>
            <person name="Sawada H."/>
            <person name="Fujikawa T."/>
            <person name="Satou M."/>
        </authorList>
    </citation>
    <scope>NUCLEOTIDE SEQUENCE [LARGE SCALE GENOMIC DNA]</scope>
    <source>
        <strain evidence="2 3">MAFF 302046</strain>
    </source>
</reference>